<dbReference type="Pfam" id="PF21293">
    <property type="entry name" value="RNAseD_HRDC_C"/>
    <property type="match status" value="1"/>
</dbReference>
<dbReference type="InterPro" id="IPR006292">
    <property type="entry name" value="RNase_D"/>
</dbReference>
<sequence>MTDLLQRYDWHRLEAAASSPVHIRDNESLREHAERWLAQPVLALDTEFMRTETFYPIPGLIQVADDQACYLIDPLEVSDMSPLGKVLAAPDVLKVVHAGSEDLELFRHSYGVLPEPLYDTQVGAAFAGWGFSMGLRRLVSHALDVELDKEETTSDWLQRPLTPEQERYAALDVAYLPTLALMQRQELAEKGRLAWAEEECAEVGRHMVELDQADPETYFQRFSQAWHFDDTRRAALRDLAAWRERTCRARDISRNRLLRNQVLLDIAERLPQNIQHLDKIVQRGRIVREYGQDILALVRQAPQSAQAQPPASIERPLHYVWSKRLKQMRATGRKAAEQHGLLPEVLLRKRDLDALIRSRDEQGQYHLPPSLSGWRKSLVGDALLQQIQQFEKS</sequence>
<keyword evidence="5 6" id="KW-0269">Exonuclease</keyword>
<dbReference type="SMART" id="SM00474">
    <property type="entry name" value="35EXOc"/>
    <property type="match status" value="1"/>
</dbReference>
<evidence type="ECO:0000313" key="9">
    <source>
        <dbReference type="Proteomes" id="UP000810171"/>
    </source>
</evidence>
<dbReference type="Pfam" id="PF00570">
    <property type="entry name" value="HRDC"/>
    <property type="match status" value="1"/>
</dbReference>
<evidence type="ECO:0000256" key="4">
    <source>
        <dbReference type="ARBA" id="ARBA00022801"/>
    </source>
</evidence>
<dbReference type="InterPro" id="IPR002121">
    <property type="entry name" value="HRDC_dom"/>
</dbReference>
<dbReference type="SMART" id="SM00341">
    <property type="entry name" value="HRDC"/>
    <property type="match status" value="1"/>
</dbReference>
<keyword evidence="4 6" id="KW-0378">Hydrolase</keyword>
<dbReference type="RefSeq" id="WP_209288172.1">
    <property type="nucleotide sequence ID" value="NZ_JACVEW010000020.1"/>
</dbReference>
<evidence type="ECO:0000256" key="1">
    <source>
        <dbReference type="ARBA" id="ARBA00022490"/>
    </source>
</evidence>
<gene>
    <name evidence="6 8" type="primary">rnd</name>
    <name evidence="8" type="ORF">H9C73_12500</name>
</gene>
<dbReference type="InterPro" id="IPR012337">
    <property type="entry name" value="RNaseH-like_sf"/>
</dbReference>
<dbReference type="PANTHER" id="PTHR47649">
    <property type="entry name" value="RIBONUCLEASE D"/>
    <property type="match status" value="1"/>
</dbReference>
<dbReference type="NCBIfam" id="TIGR01388">
    <property type="entry name" value="rnd"/>
    <property type="match status" value="1"/>
</dbReference>
<dbReference type="InterPro" id="IPR051086">
    <property type="entry name" value="RNase_D-like"/>
</dbReference>
<evidence type="ECO:0000256" key="6">
    <source>
        <dbReference type="HAMAP-Rule" id="MF_01899"/>
    </source>
</evidence>
<dbReference type="Pfam" id="PF01612">
    <property type="entry name" value="DNA_pol_A_exo1"/>
    <property type="match status" value="1"/>
</dbReference>
<comment type="similarity">
    <text evidence="6">Belongs to the RNase D family.</text>
</comment>
<dbReference type="Gene3D" id="3.30.420.10">
    <property type="entry name" value="Ribonuclease H-like superfamily/Ribonuclease H"/>
    <property type="match status" value="1"/>
</dbReference>
<evidence type="ECO:0000256" key="5">
    <source>
        <dbReference type="ARBA" id="ARBA00022839"/>
    </source>
</evidence>
<dbReference type="Gene3D" id="1.10.150.80">
    <property type="entry name" value="HRDC domain"/>
    <property type="match status" value="2"/>
</dbReference>
<comment type="subcellular location">
    <subcellularLocation>
        <location evidence="6">Cytoplasm</location>
    </subcellularLocation>
</comment>
<name>A0ABS3ZCX8_9GAMM</name>
<dbReference type="HAMAP" id="MF_01899">
    <property type="entry name" value="RNase_D"/>
    <property type="match status" value="1"/>
</dbReference>
<keyword evidence="3 6" id="KW-0540">Nuclease</keyword>
<dbReference type="EC" id="3.1.13.5" evidence="6"/>
<evidence type="ECO:0000256" key="2">
    <source>
        <dbReference type="ARBA" id="ARBA00022694"/>
    </source>
</evidence>
<comment type="catalytic activity">
    <reaction evidence="6">
        <text>Exonucleolytic cleavage that removes extra residues from the 3'-terminus of tRNA to produce 5'-mononucleotides.</text>
        <dbReference type="EC" id="3.1.13.5"/>
    </reaction>
</comment>
<dbReference type="PANTHER" id="PTHR47649:SF1">
    <property type="entry name" value="RIBONUCLEASE D"/>
    <property type="match status" value="1"/>
</dbReference>
<dbReference type="InterPro" id="IPR002562">
    <property type="entry name" value="3'-5'_exonuclease_dom"/>
</dbReference>
<accession>A0ABS3ZCX8</accession>
<dbReference type="InterPro" id="IPR036397">
    <property type="entry name" value="RNaseH_sf"/>
</dbReference>
<evidence type="ECO:0000259" key="7">
    <source>
        <dbReference type="PROSITE" id="PS50967"/>
    </source>
</evidence>
<protein>
    <recommendedName>
        <fullName evidence="6">Ribonuclease D</fullName>
        <shortName evidence="6">RNase D</shortName>
        <ecNumber evidence="6">3.1.13.5</ecNumber>
    </recommendedName>
</protein>
<dbReference type="Proteomes" id="UP000810171">
    <property type="component" value="Unassembled WGS sequence"/>
</dbReference>
<reference evidence="8 9" key="1">
    <citation type="submission" date="2020-09" db="EMBL/GenBank/DDBJ databases">
        <authorList>
            <person name="Tanuku N.R.S."/>
        </authorList>
    </citation>
    <scope>NUCLEOTIDE SEQUENCE [LARGE SCALE GENOMIC DNA]</scope>
    <source>
        <strain evidence="8 9">AK62</strain>
    </source>
</reference>
<dbReference type="GO" id="GO:0033890">
    <property type="term" value="F:ribonuclease D activity"/>
    <property type="evidence" value="ECO:0007669"/>
    <property type="project" value="UniProtKB-EC"/>
</dbReference>
<dbReference type="CDD" id="cd06142">
    <property type="entry name" value="RNaseD_exo"/>
    <property type="match status" value="1"/>
</dbReference>
<dbReference type="InterPro" id="IPR044876">
    <property type="entry name" value="HRDC_dom_sf"/>
</dbReference>
<evidence type="ECO:0000256" key="3">
    <source>
        <dbReference type="ARBA" id="ARBA00022722"/>
    </source>
</evidence>
<evidence type="ECO:0000313" key="8">
    <source>
        <dbReference type="EMBL" id="MBP0049552.1"/>
    </source>
</evidence>
<comment type="function">
    <text evidence="6">Exonuclease involved in the 3' processing of various precursor tRNAs. Initiates hydrolysis at the 3'-terminus of an RNA molecule and releases 5'-mononucleotides.</text>
</comment>
<feature type="domain" description="HRDC" evidence="7">
    <location>
        <begin position="229"/>
        <end position="308"/>
    </location>
</feature>
<dbReference type="SUPFAM" id="SSF53098">
    <property type="entry name" value="Ribonuclease H-like"/>
    <property type="match status" value="1"/>
</dbReference>
<dbReference type="SUPFAM" id="SSF47819">
    <property type="entry name" value="HRDC-like"/>
    <property type="match status" value="2"/>
</dbReference>
<dbReference type="InterPro" id="IPR048579">
    <property type="entry name" value="RNAseD_HRDC_C"/>
</dbReference>
<dbReference type="EMBL" id="JACVEW010000020">
    <property type="protein sequence ID" value="MBP0049552.1"/>
    <property type="molecule type" value="Genomic_DNA"/>
</dbReference>
<dbReference type="InterPro" id="IPR010997">
    <property type="entry name" value="HRDC-like_sf"/>
</dbReference>
<keyword evidence="9" id="KW-1185">Reference proteome</keyword>
<proteinExistence type="inferred from homology"/>
<comment type="caution">
    <text evidence="8">The sequence shown here is derived from an EMBL/GenBank/DDBJ whole genome shotgun (WGS) entry which is preliminary data.</text>
</comment>
<organism evidence="8 9">
    <name type="scientific">Marinobacterium alkalitolerans</name>
    <dbReference type="NCBI Taxonomy" id="1542925"/>
    <lineage>
        <taxon>Bacteria</taxon>
        <taxon>Pseudomonadati</taxon>
        <taxon>Pseudomonadota</taxon>
        <taxon>Gammaproteobacteria</taxon>
        <taxon>Oceanospirillales</taxon>
        <taxon>Oceanospirillaceae</taxon>
        <taxon>Marinobacterium</taxon>
    </lineage>
</organism>
<comment type="cofactor">
    <cofactor evidence="6">
        <name>a divalent metal cation</name>
        <dbReference type="ChEBI" id="CHEBI:60240"/>
    </cofactor>
</comment>
<keyword evidence="1 6" id="KW-0963">Cytoplasm</keyword>
<dbReference type="PROSITE" id="PS50967">
    <property type="entry name" value="HRDC"/>
    <property type="match status" value="1"/>
</dbReference>
<keyword evidence="2 6" id="KW-0819">tRNA processing</keyword>